<feature type="compositionally biased region" description="Low complexity" evidence="1">
    <location>
        <begin position="255"/>
        <end position="266"/>
    </location>
</feature>
<accession>A0A6J4P6U6</accession>
<keyword evidence="2" id="KW-0808">Transferase</keyword>
<gene>
    <name evidence="2" type="ORF">AVDCRST_MAG32-3171</name>
</gene>
<dbReference type="EMBL" id="CADCUM010000125">
    <property type="protein sequence ID" value="CAA9404367.1"/>
    <property type="molecule type" value="Genomic_DNA"/>
</dbReference>
<dbReference type="EC" id="2.3.3.1" evidence="2"/>
<keyword evidence="2" id="KW-0012">Acyltransferase</keyword>
<protein>
    <submittedName>
        <fullName evidence="2">Citrate synthase (Si)</fullName>
        <ecNumber evidence="2">2.3.3.1</ecNumber>
    </submittedName>
</protein>
<feature type="region of interest" description="Disordered" evidence="1">
    <location>
        <begin position="195"/>
        <end position="368"/>
    </location>
</feature>
<feature type="compositionally biased region" description="Basic residues" evidence="1">
    <location>
        <begin position="29"/>
        <end position="38"/>
    </location>
</feature>
<feature type="compositionally biased region" description="Basic residues" evidence="1">
    <location>
        <begin position="1"/>
        <end position="13"/>
    </location>
</feature>
<feature type="compositionally biased region" description="Basic residues" evidence="1">
    <location>
        <begin position="267"/>
        <end position="276"/>
    </location>
</feature>
<feature type="compositionally biased region" description="Basic residues" evidence="1">
    <location>
        <begin position="299"/>
        <end position="309"/>
    </location>
</feature>
<feature type="non-terminal residue" evidence="2">
    <location>
        <position position="1"/>
    </location>
</feature>
<feature type="compositionally biased region" description="Basic and acidic residues" evidence="1">
    <location>
        <begin position="310"/>
        <end position="320"/>
    </location>
</feature>
<dbReference type="AlphaFoldDB" id="A0A6J4P6U6"/>
<feature type="compositionally biased region" description="Basic residues" evidence="1">
    <location>
        <begin position="164"/>
        <end position="177"/>
    </location>
</feature>
<feature type="compositionally biased region" description="Basic and acidic residues" evidence="1">
    <location>
        <begin position="85"/>
        <end position="96"/>
    </location>
</feature>
<reference evidence="2" key="1">
    <citation type="submission" date="2020-02" db="EMBL/GenBank/DDBJ databases">
        <authorList>
            <person name="Meier V. D."/>
        </authorList>
    </citation>
    <scope>NUCLEOTIDE SEQUENCE</scope>
    <source>
        <strain evidence="2">AVDCRST_MAG32</strain>
    </source>
</reference>
<feature type="compositionally biased region" description="Basic residues" evidence="1">
    <location>
        <begin position="348"/>
        <end position="357"/>
    </location>
</feature>
<feature type="compositionally biased region" description="Basic residues" evidence="1">
    <location>
        <begin position="97"/>
        <end position="112"/>
    </location>
</feature>
<proteinExistence type="predicted"/>
<feature type="region of interest" description="Disordered" evidence="1">
    <location>
        <begin position="1"/>
        <end position="177"/>
    </location>
</feature>
<organism evidence="2">
    <name type="scientific">uncultured Nocardioides sp</name>
    <dbReference type="NCBI Taxonomy" id="198441"/>
    <lineage>
        <taxon>Bacteria</taxon>
        <taxon>Bacillati</taxon>
        <taxon>Actinomycetota</taxon>
        <taxon>Actinomycetes</taxon>
        <taxon>Propionibacteriales</taxon>
        <taxon>Nocardioidaceae</taxon>
        <taxon>Nocardioides</taxon>
        <taxon>environmental samples</taxon>
    </lineage>
</organism>
<feature type="compositionally biased region" description="Basic and acidic residues" evidence="1">
    <location>
        <begin position="212"/>
        <end position="228"/>
    </location>
</feature>
<evidence type="ECO:0000256" key="1">
    <source>
        <dbReference type="SAM" id="MobiDB-lite"/>
    </source>
</evidence>
<feature type="compositionally biased region" description="Basic residues" evidence="1">
    <location>
        <begin position="195"/>
        <end position="205"/>
    </location>
</feature>
<feature type="non-terminal residue" evidence="2">
    <location>
        <position position="368"/>
    </location>
</feature>
<evidence type="ECO:0000313" key="2">
    <source>
        <dbReference type="EMBL" id="CAA9404367.1"/>
    </source>
</evidence>
<feature type="compositionally biased region" description="Basic residues" evidence="1">
    <location>
        <begin position="66"/>
        <end position="84"/>
    </location>
</feature>
<sequence>DRGAPRARGRRRLRDPDRRARQGGLRAALPRRRHRGARRAGALRERLGPARRRQLLPRPPAGRALQHLHPHRRRARRRPGRRRDARADAGHGPDLRHQRRAGPARPVARRGHGAVVRRAVGARPRPSRGPPVGGRPGPDAGRALPHPLAGRGRPAARPRDRRLLVQRRRARHERVHVHRARDHLHRCRRGRRVLRGHRRHVRTAARRCPVARPRDDRGGREVRRRDGVRQGAARQGRAPDGLRPPRLPRRGPPGAGAAPDGPGARRAPLRGRRGARAGRAQGAPRTTPGPRAGDQRRVLGGHRPRLRRGPRADVHLDVHLRPHRRLVGAHPRAEDHRPADPPLGGLRRPQHPSGRRGRGLEGGLGPRL</sequence>
<feature type="compositionally biased region" description="Low complexity" evidence="1">
    <location>
        <begin position="113"/>
        <end position="124"/>
    </location>
</feature>
<name>A0A6J4P6U6_9ACTN</name>
<dbReference type="GO" id="GO:0036440">
    <property type="term" value="F:citrate synthase activity"/>
    <property type="evidence" value="ECO:0007669"/>
    <property type="project" value="UniProtKB-EC"/>
</dbReference>
<feature type="compositionally biased region" description="Low complexity" evidence="1">
    <location>
        <begin position="137"/>
        <end position="153"/>
    </location>
</feature>